<dbReference type="GO" id="GO:0005634">
    <property type="term" value="C:nucleus"/>
    <property type="evidence" value="ECO:0007669"/>
    <property type="project" value="UniProtKB-SubCell"/>
</dbReference>
<dbReference type="GO" id="GO:0061630">
    <property type="term" value="F:ubiquitin protein ligase activity"/>
    <property type="evidence" value="ECO:0007669"/>
    <property type="project" value="InterPro"/>
</dbReference>
<reference key="2">
    <citation type="submission" date="2011-10" db="EMBL/GenBank/DDBJ databases">
        <title>The genome and transcriptome sequence of Clonorchis sinensis provide insights into the carcinogenic liver fluke.</title>
        <authorList>
            <person name="Wang X."/>
            <person name="Huang Y."/>
            <person name="Chen W."/>
            <person name="Liu H."/>
            <person name="Guo L."/>
            <person name="Chen Y."/>
            <person name="Luo F."/>
            <person name="Zhou W."/>
            <person name="Sun J."/>
            <person name="Mao Q."/>
            <person name="Liang P."/>
            <person name="Zhou C."/>
            <person name="Tian Y."/>
            <person name="Men J."/>
            <person name="Lv X."/>
            <person name="Huang L."/>
            <person name="Zhou J."/>
            <person name="Hu Y."/>
            <person name="Li R."/>
            <person name="Zhang F."/>
            <person name="Lei H."/>
            <person name="Li X."/>
            <person name="Hu X."/>
            <person name="Liang C."/>
            <person name="Xu J."/>
            <person name="Wu Z."/>
            <person name="Yu X."/>
        </authorList>
    </citation>
    <scope>NUCLEOTIDE SEQUENCE</scope>
    <source>
        <strain>Henan</strain>
    </source>
</reference>
<dbReference type="SMART" id="SM01180">
    <property type="entry name" value="DWNN"/>
    <property type="match status" value="1"/>
</dbReference>
<dbReference type="InterPro" id="IPR001841">
    <property type="entry name" value="Znf_RING"/>
</dbReference>
<dbReference type="InterPro" id="IPR013083">
    <property type="entry name" value="Znf_RING/FYVE/PHD"/>
</dbReference>
<keyword evidence="2" id="KW-0479">Metal-binding</keyword>
<dbReference type="EMBL" id="DF142984">
    <property type="protein sequence ID" value="GAA49764.1"/>
    <property type="molecule type" value="Genomic_DNA"/>
</dbReference>
<dbReference type="InterPro" id="IPR036875">
    <property type="entry name" value="Znf_CCHC_sf"/>
</dbReference>
<dbReference type="Gene3D" id="4.10.60.10">
    <property type="entry name" value="Zinc finger, CCHC-type"/>
    <property type="match status" value="1"/>
</dbReference>
<sequence>MELQRVGSSGRFAAALTKVVQQSAWTQHVVAPTRYRAGKQASLLDLAPLREGHFVDQVTINAPLGHSDNCVLTFDFICYWPKNPELQARIRNFCRADFSGMRIFLNQVKLGTTVQKVHEPDAMFVPKKPARSRMSRKLPKRIRRLLEKSSQLFFKKLTTGDTGDELAFRKMRNRCKAEIRRWNIQKQATILDLARKNRNVLFRYMRHRRRNKPSAFSLRDRNGKSAQKAFAVLRMIRRTFSRITRTDFQILYGAYVRPLLEYANPVVYSGRTKDVILIERVQRAATKMVAGLKSMDYETRLGVLDLFLLEYRRLRGGLILNYALFEQGFANRFFTVDPANPQRGHGERQLLNNKNKTDPGNLDDRQCGFSSQRPISGCQLHALETITAAYDARYSFVTVYLNTQNALDQIKRDLDPLTRWSNDSGLSLYSTKSCITSCSCSLSADASTIIGNPITHSTDNKGLGLRYSRTISLSHQNGLPEQLRNITHHHTLSQSVDKLLIRETAAALLNTQLHPDLLYESGPMRICAWRRYSWWATVSAFVRTDATPHQGPFRQPNIEHIYLPLLVVDTKVFIIAPLTEKAPHDVDLDRSTNFQHSLSVKSVCFRIFGFMGERIDSRELIAAPVGTKRGQCFSVTHAGPISSRLFVRYGDIGLNNPLNTEHQEGPYETTYGVSLSHVYLNQRDFCFIECHFHFHFLGTLMSSIVYFKFKANVKTDSIPFDGSSISVKDLKNAIRTKCCLYSTDFDLKLEDTNGKCNLSTSLAHLFSAYNKDDELIPKYTSIVVRRVPKLTTEVQKKKPYVPFFPVLIVLSRTPDDLPWRESVKNHVNLADSDLPEEEKIKIMMERSSEAYSEKNFAVKPKPYGVPPAAYICHKCGLPGHWIHNCPGVRDKTGKMMDVKSVKRPTGIPQDFLLEVDAGTPGAYLGKSGKYMVPIKDAEAYAQGKKDKRPFSLEENPPYVPSERKPPKQFICPLCNDMFRDAVLVSCCGTTYCNECILGHVFDSQVLGSHKCPNCGAVLTDHESSVFENALVRSMIRDWLANEAALPDSDASVLQPDIFKMNITEKAFINNRRVLKPKQALSSTPVPPGKPSDSTSEIQKNTASPVALSEDVTTVENVVSSASTTAAPSSSDSIPVSSTASLSSPIDSENVELDVENTHAHVVQSNTCTAVVASAPCTTLVGSSRQPLLGSTSGLSSSRFPCISYSSSTAVVPTILPSISGGSNPLLNALYNLHVENLQQPVAAPQVVLPMPFQGPLIGGPEWAGSSALAVSVPQPTGLVDPLLQVTSNQPAYGLTSGQPIPGSLNTAPLQALDGHKVLSKEEFYRLKMEMLHSARIRHRHRSRSRSRSPSRSYRRTMREPHESISRRHDRSSWERRFHRRSPGRDYEYDEYRRRFDRAQYRDSRSDRMQTSRLRYRSNEPGQVDSEPDRGHILERRYVRDKHARTSNELRHGSQHEGRSVRGRSRSESRSPIHRTYRDQSGRYLEPDLDPRNIRDTQAPRASIRRQVKASVKADREVWWTQKAKEMEEAQKSGNARRLFQLIRATGPRKPPVSETIKDRNGVTISNKEERLDRWAEYFEQQLSWPPAGAHLEPTGDVEPWTVNVEPPTASEVYDCICSLKRHRASGPDDLPPALFKDGARYRSPSCHNMMKRQNRNQLILRRCLIRKTVPKNFKITFIVILMTVIVHPYGSKPLQQIPQQPKMAGEVAGEILTEKRNKKEKKHKKHKHKHRSEKKKEKRSRILQALEANPELWIASDHPVQDAGDQNATVSEAVSKKHKKHKKHKHEDKLKKKAHSAKHQVVTETTLPF</sequence>
<accession>G7Y9Y0</accession>
<organism evidence="11 12">
    <name type="scientific">Clonorchis sinensis</name>
    <name type="common">Chinese liver fluke</name>
    <dbReference type="NCBI Taxonomy" id="79923"/>
    <lineage>
        <taxon>Eukaryota</taxon>
        <taxon>Metazoa</taxon>
        <taxon>Spiralia</taxon>
        <taxon>Lophotrochozoa</taxon>
        <taxon>Platyhelminthes</taxon>
        <taxon>Trematoda</taxon>
        <taxon>Digenea</taxon>
        <taxon>Opisthorchiida</taxon>
        <taxon>Opisthorchiata</taxon>
        <taxon>Opisthorchiidae</taxon>
        <taxon>Clonorchis</taxon>
    </lineage>
</organism>
<feature type="compositionally biased region" description="Polar residues" evidence="7">
    <location>
        <begin position="1091"/>
        <end position="1103"/>
    </location>
</feature>
<dbReference type="Gene3D" id="3.10.20.90">
    <property type="entry name" value="Phosphatidylinositol 3-kinase Catalytic Subunit, Chain A, domain 1"/>
    <property type="match status" value="1"/>
</dbReference>
<dbReference type="InterPro" id="IPR033489">
    <property type="entry name" value="RBBP6"/>
</dbReference>
<feature type="compositionally biased region" description="Basic residues" evidence="7">
    <location>
        <begin position="1776"/>
        <end position="1798"/>
    </location>
</feature>
<feature type="domain" description="RING-type" evidence="8">
    <location>
        <begin position="971"/>
        <end position="1014"/>
    </location>
</feature>
<feature type="region of interest" description="Disordered" evidence="7">
    <location>
        <begin position="1121"/>
        <end position="1144"/>
    </location>
</feature>
<feature type="region of interest" description="Disordered" evidence="7">
    <location>
        <begin position="1712"/>
        <end position="1740"/>
    </location>
</feature>
<dbReference type="PANTHER" id="PTHR15439:SF0">
    <property type="entry name" value="CELL DIVISION CYCLE AND APOPTOSIS REGULATOR PROTEIN 1-RELATED"/>
    <property type="match status" value="1"/>
</dbReference>
<evidence type="ECO:0000256" key="7">
    <source>
        <dbReference type="SAM" id="MobiDB-lite"/>
    </source>
</evidence>
<evidence type="ECO:0000256" key="4">
    <source>
        <dbReference type="ARBA" id="ARBA00022833"/>
    </source>
</evidence>
<evidence type="ECO:0000256" key="5">
    <source>
        <dbReference type="ARBA" id="ARBA00023242"/>
    </source>
</evidence>
<feature type="region of interest" description="Disordered" evidence="7">
    <location>
        <begin position="1335"/>
        <end position="1376"/>
    </location>
</feature>
<dbReference type="SUPFAM" id="SSF57756">
    <property type="entry name" value="Retrovirus zinc finger-like domains"/>
    <property type="match status" value="1"/>
</dbReference>
<feature type="compositionally biased region" description="Basic and acidic residues" evidence="7">
    <location>
        <begin position="1426"/>
        <end position="1437"/>
    </location>
</feature>
<dbReference type="SUPFAM" id="SSF57850">
    <property type="entry name" value="RING/U-box"/>
    <property type="match status" value="1"/>
</dbReference>
<dbReference type="PROSITE" id="PS51282">
    <property type="entry name" value="DWNN"/>
    <property type="match status" value="1"/>
</dbReference>
<dbReference type="PROSITE" id="PS50089">
    <property type="entry name" value="ZF_RING_2"/>
    <property type="match status" value="1"/>
</dbReference>
<evidence type="ECO:0000256" key="2">
    <source>
        <dbReference type="ARBA" id="ARBA00022723"/>
    </source>
</evidence>
<feature type="compositionally biased region" description="Basic residues" evidence="7">
    <location>
        <begin position="1718"/>
        <end position="1740"/>
    </location>
</feature>
<evidence type="ECO:0000313" key="12">
    <source>
        <dbReference type="Proteomes" id="UP000008909"/>
    </source>
</evidence>
<dbReference type="GO" id="GO:0006397">
    <property type="term" value="P:mRNA processing"/>
    <property type="evidence" value="ECO:0007669"/>
    <property type="project" value="InterPro"/>
</dbReference>
<dbReference type="Proteomes" id="UP000008909">
    <property type="component" value="Unassembled WGS sequence"/>
</dbReference>
<dbReference type="Pfam" id="PF08783">
    <property type="entry name" value="DWNN"/>
    <property type="match status" value="1"/>
</dbReference>
<keyword evidence="12" id="KW-1185">Reference proteome</keyword>
<dbReference type="GO" id="GO:0006511">
    <property type="term" value="P:ubiquitin-dependent protein catabolic process"/>
    <property type="evidence" value="ECO:0007669"/>
    <property type="project" value="TreeGrafter"/>
</dbReference>
<evidence type="ECO:0000256" key="1">
    <source>
        <dbReference type="ARBA" id="ARBA00004123"/>
    </source>
</evidence>
<proteinExistence type="predicted"/>
<evidence type="ECO:0000256" key="6">
    <source>
        <dbReference type="PROSITE-ProRule" id="PRU00047"/>
    </source>
</evidence>
<dbReference type="PANTHER" id="PTHR15439">
    <property type="entry name" value="RETINOBLASTOMA-BINDING PROTEIN 6"/>
    <property type="match status" value="1"/>
</dbReference>
<keyword evidence="5" id="KW-0539">Nucleus</keyword>
<feature type="region of interest" description="Disordered" evidence="7">
    <location>
        <begin position="1757"/>
        <end position="1809"/>
    </location>
</feature>
<evidence type="ECO:0000259" key="10">
    <source>
        <dbReference type="PROSITE" id="PS51282"/>
    </source>
</evidence>
<comment type="subcellular location">
    <subcellularLocation>
        <location evidence="1">Nucleus</location>
    </subcellularLocation>
</comment>
<keyword evidence="4" id="KW-0862">Zinc</keyword>
<reference evidence="11" key="1">
    <citation type="journal article" date="2011" name="Genome Biol.">
        <title>The draft genome of the carcinogenic human liver fluke Clonorchis sinensis.</title>
        <authorList>
            <person name="Wang X."/>
            <person name="Chen W."/>
            <person name="Huang Y."/>
            <person name="Sun J."/>
            <person name="Men J."/>
            <person name="Liu H."/>
            <person name="Luo F."/>
            <person name="Guo L."/>
            <person name="Lv X."/>
            <person name="Deng C."/>
            <person name="Zhou C."/>
            <person name="Fan Y."/>
            <person name="Li X."/>
            <person name="Huang L."/>
            <person name="Hu Y."/>
            <person name="Liang C."/>
            <person name="Hu X."/>
            <person name="Xu J."/>
            <person name="Yu X."/>
        </authorList>
    </citation>
    <scope>NUCLEOTIDE SEQUENCE [LARGE SCALE GENOMIC DNA]</scope>
    <source>
        <strain evidence="11">Henan</strain>
    </source>
</reference>
<feature type="compositionally biased region" description="Basic residues" evidence="7">
    <location>
        <begin position="1335"/>
        <end position="1355"/>
    </location>
</feature>
<dbReference type="CDD" id="cd16620">
    <property type="entry name" value="vRING-HC-C4C4_RBBP6"/>
    <property type="match status" value="1"/>
</dbReference>
<evidence type="ECO:0000259" key="8">
    <source>
        <dbReference type="PROSITE" id="PS50089"/>
    </source>
</evidence>
<feature type="compositionally biased region" description="Basic and acidic residues" evidence="7">
    <location>
        <begin position="1400"/>
        <end position="1409"/>
    </location>
</feature>
<dbReference type="InterPro" id="IPR001878">
    <property type="entry name" value="Znf_CCHC"/>
</dbReference>
<keyword evidence="3 6" id="KW-0863">Zinc-finger</keyword>
<feature type="region of interest" description="Disordered" evidence="7">
    <location>
        <begin position="1078"/>
        <end position="1108"/>
    </location>
</feature>
<dbReference type="InterPro" id="IPR014891">
    <property type="entry name" value="DWNN_domain"/>
</dbReference>
<feature type="compositionally biased region" description="Basic and acidic residues" evidence="7">
    <location>
        <begin position="1356"/>
        <end position="1375"/>
    </location>
</feature>
<evidence type="ECO:0000259" key="9">
    <source>
        <dbReference type="PROSITE" id="PS50158"/>
    </source>
</evidence>
<dbReference type="Gene3D" id="3.30.40.10">
    <property type="entry name" value="Zinc/RING finger domain, C3HC4 (zinc finger)"/>
    <property type="match status" value="1"/>
</dbReference>
<gene>
    <name evidence="11" type="ORF">CLF_103567</name>
</gene>
<feature type="region of interest" description="Disordered" evidence="7">
    <location>
        <begin position="1400"/>
        <end position="1494"/>
    </location>
</feature>
<dbReference type="GO" id="GO:0008270">
    <property type="term" value="F:zinc ion binding"/>
    <property type="evidence" value="ECO:0007669"/>
    <property type="project" value="UniProtKB-KW"/>
</dbReference>
<dbReference type="GO" id="GO:0003676">
    <property type="term" value="F:nucleic acid binding"/>
    <property type="evidence" value="ECO:0007669"/>
    <property type="project" value="InterPro"/>
</dbReference>
<feature type="compositionally biased region" description="Basic and acidic residues" evidence="7">
    <location>
        <begin position="1443"/>
        <end position="1494"/>
    </location>
</feature>
<feature type="domain" description="CCHC-type" evidence="9">
    <location>
        <begin position="872"/>
        <end position="886"/>
    </location>
</feature>
<name>G7Y9Y0_CLOSI</name>
<feature type="domain" description="DWNN" evidence="10">
    <location>
        <begin position="705"/>
        <end position="788"/>
    </location>
</feature>
<evidence type="ECO:0000256" key="3">
    <source>
        <dbReference type="ARBA" id="ARBA00022771"/>
    </source>
</evidence>
<dbReference type="GO" id="GO:0016567">
    <property type="term" value="P:protein ubiquitination"/>
    <property type="evidence" value="ECO:0007669"/>
    <property type="project" value="InterPro"/>
</dbReference>
<evidence type="ECO:0000313" key="11">
    <source>
        <dbReference type="EMBL" id="GAA49764.1"/>
    </source>
</evidence>
<protein>
    <submittedName>
        <fullName evidence="11">E3 ubiquitin-protein ligase RBBP6</fullName>
    </submittedName>
</protein>
<feature type="compositionally biased region" description="Low complexity" evidence="7">
    <location>
        <begin position="1121"/>
        <end position="1140"/>
    </location>
</feature>
<dbReference type="PROSITE" id="PS50158">
    <property type="entry name" value="ZF_CCHC"/>
    <property type="match status" value="1"/>
</dbReference>